<sequence>MWRHVRLIRDVCGREKGDSIDVPESEKQKAAEAKKMETSGDQVDSNNGHYNTDAHRRALESYRSRTQDPSSSYWINPQAGARPT</sequence>
<keyword evidence="3" id="KW-1185">Reference proteome</keyword>
<dbReference type="Proteomes" id="UP000077521">
    <property type="component" value="Unassembled WGS sequence"/>
</dbReference>
<reference evidence="2" key="2">
    <citation type="journal article" date="2019" name="IMA Fungus">
        <title>Genome sequencing and comparison of five Tilletia species to identify candidate genes for the detection of regulated species infecting wheat.</title>
        <authorList>
            <person name="Nguyen H.D.T."/>
            <person name="Sultana T."/>
            <person name="Kesanakurti P."/>
            <person name="Hambleton S."/>
        </authorList>
    </citation>
    <scope>NUCLEOTIDE SEQUENCE</scope>
    <source>
        <strain evidence="2">DAOMC 236416</strain>
    </source>
</reference>
<feature type="compositionally biased region" description="Basic and acidic residues" evidence="1">
    <location>
        <begin position="14"/>
        <end position="38"/>
    </location>
</feature>
<organism evidence="2 3">
    <name type="scientific">Tilletia indica</name>
    <dbReference type="NCBI Taxonomy" id="43049"/>
    <lineage>
        <taxon>Eukaryota</taxon>
        <taxon>Fungi</taxon>
        <taxon>Dikarya</taxon>
        <taxon>Basidiomycota</taxon>
        <taxon>Ustilaginomycotina</taxon>
        <taxon>Exobasidiomycetes</taxon>
        <taxon>Tilletiales</taxon>
        <taxon>Tilletiaceae</taxon>
        <taxon>Tilletia</taxon>
    </lineage>
</organism>
<accession>A0A8T8SPH7</accession>
<dbReference type="AlphaFoldDB" id="A0A8T8SPH7"/>
<gene>
    <name evidence="2" type="ORF">A4X13_0g6230</name>
</gene>
<evidence type="ECO:0000313" key="3">
    <source>
        <dbReference type="Proteomes" id="UP000077521"/>
    </source>
</evidence>
<comment type="caution">
    <text evidence="2">The sequence shown here is derived from an EMBL/GenBank/DDBJ whole genome shotgun (WGS) entry which is preliminary data.</text>
</comment>
<evidence type="ECO:0000256" key="1">
    <source>
        <dbReference type="SAM" id="MobiDB-lite"/>
    </source>
</evidence>
<feature type="region of interest" description="Disordered" evidence="1">
    <location>
        <begin position="14"/>
        <end position="84"/>
    </location>
</feature>
<feature type="compositionally biased region" description="Basic and acidic residues" evidence="1">
    <location>
        <begin position="52"/>
        <end position="66"/>
    </location>
</feature>
<evidence type="ECO:0000313" key="2">
    <source>
        <dbReference type="EMBL" id="KAE8244825.1"/>
    </source>
</evidence>
<feature type="compositionally biased region" description="Polar residues" evidence="1">
    <location>
        <begin position="39"/>
        <end position="50"/>
    </location>
</feature>
<protein>
    <submittedName>
        <fullName evidence="2">Uncharacterized protein</fullName>
    </submittedName>
</protein>
<proteinExistence type="predicted"/>
<dbReference type="EMBL" id="LWDF02000567">
    <property type="protein sequence ID" value="KAE8244825.1"/>
    <property type="molecule type" value="Genomic_DNA"/>
</dbReference>
<name>A0A8T8SPH7_9BASI</name>
<reference evidence="2" key="1">
    <citation type="submission" date="2016-04" db="EMBL/GenBank/DDBJ databases">
        <authorList>
            <person name="Nguyen H.D."/>
            <person name="Samba Siva P."/>
            <person name="Cullis J."/>
            <person name="Levesque C.A."/>
            <person name="Hambleton S."/>
        </authorList>
    </citation>
    <scope>NUCLEOTIDE SEQUENCE</scope>
    <source>
        <strain evidence="2">DAOMC 236416</strain>
    </source>
</reference>